<dbReference type="EMBL" id="AP021874">
    <property type="protein sequence ID" value="BBO66215.1"/>
    <property type="molecule type" value="Genomic_DNA"/>
</dbReference>
<dbReference type="Proteomes" id="UP000427906">
    <property type="component" value="Chromosome"/>
</dbReference>
<keyword evidence="8" id="KW-1185">Reference proteome</keyword>
<name>A0A5K7YCS4_9BACT</name>
<keyword evidence="3" id="KW-0378">Hydrolase</keyword>
<dbReference type="Pfam" id="PF13382">
    <property type="entry name" value="Adenine_deam_C"/>
    <property type="match status" value="1"/>
</dbReference>
<comment type="catalytic activity">
    <reaction evidence="4">
        <text>adenine + H2O + H(+) = hypoxanthine + NH4(+)</text>
        <dbReference type="Rhea" id="RHEA:23688"/>
        <dbReference type="ChEBI" id="CHEBI:15377"/>
        <dbReference type="ChEBI" id="CHEBI:15378"/>
        <dbReference type="ChEBI" id="CHEBI:16708"/>
        <dbReference type="ChEBI" id="CHEBI:17368"/>
        <dbReference type="ChEBI" id="CHEBI:28938"/>
        <dbReference type="EC" id="3.5.4.2"/>
    </reaction>
</comment>
<evidence type="ECO:0000256" key="3">
    <source>
        <dbReference type="ARBA" id="ARBA00022801"/>
    </source>
</evidence>
<dbReference type="KEGG" id="dalk:DSCA_01450"/>
<dbReference type="SUPFAM" id="SSF51338">
    <property type="entry name" value="Composite domain of metallo-dependent hydrolases"/>
    <property type="match status" value="1"/>
</dbReference>
<organism evidence="7 8">
    <name type="scientific">Desulfosarcina alkanivorans</name>
    <dbReference type="NCBI Taxonomy" id="571177"/>
    <lineage>
        <taxon>Bacteria</taxon>
        <taxon>Pseudomonadati</taxon>
        <taxon>Thermodesulfobacteriota</taxon>
        <taxon>Desulfobacteria</taxon>
        <taxon>Desulfobacterales</taxon>
        <taxon>Desulfosarcinaceae</taxon>
        <taxon>Desulfosarcina</taxon>
    </lineage>
</organism>
<evidence type="ECO:0000256" key="1">
    <source>
        <dbReference type="ARBA" id="ARBA00006773"/>
    </source>
</evidence>
<dbReference type="RefSeq" id="WP_155314630.1">
    <property type="nucleotide sequence ID" value="NZ_AP021874.1"/>
</dbReference>
<dbReference type="Gene3D" id="3.20.20.140">
    <property type="entry name" value="Metal-dependent hydrolases"/>
    <property type="match status" value="1"/>
</dbReference>
<reference evidence="7 8" key="1">
    <citation type="submission" date="2019-11" db="EMBL/GenBank/DDBJ databases">
        <title>Comparative genomics of hydrocarbon-degrading Desulfosarcina strains.</title>
        <authorList>
            <person name="Watanabe M."/>
            <person name="Kojima H."/>
            <person name="Fukui M."/>
        </authorList>
    </citation>
    <scope>NUCLEOTIDE SEQUENCE [LARGE SCALE GENOMIC DNA]</scope>
    <source>
        <strain evidence="7 8">PL12</strain>
    </source>
</reference>
<dbReference type="AlphaFoldDB" id="A0A5K7YCS4"/>
<dbReference type="InterPro" id="IPR026912">
    <property type="entry name" value="Adenine_deam_C"/>
</dbReference>
<evidence type="ECO:0000256" key="4">
    <source>
        <dbReference type="ARBA" id="ARBA00047720"/>
    </source>
</evidence>
<dbReference type="GO" id="GO:0000034">
    <property type="term" value="F:adenine deaminase activity"/>
    <property type="evidence" value="ECO:0007669"/>
    <property type="project" value="UniProtKB-EC"/>
</dbReference>
<feature type="domain" description="Adenine deaminase C-terminal" evidence="6">
    <location>
        <begin position="414"/>
        <end position="579"/>
    </location>
</feature>
<feature type="domain" description="Amidohydrolase-related" evidence="5">
    <location>
        <begin position="78"/>
        <end position="354"/>
    </location>
</feature>
<evidence type="ECO:0000313" key="7">
    <source>
        <dbReference type="EMBL" id="BBO66215.1"/>
    </source>
</evidence>
<dbReference type="InterPro" id="IPR006680">
    <property type="entry name" value="Amidohydro-rel"/>
</dbReference>
<dbReference type="Pfam" id="PF01979">
    <property type="entry name" value="Amidohydro_1"/>
    <property type="match status" value="1"/>
</dbReference>
<evidence type="ECO:0000256" key="2">
    <source>
        <dbReference type="ARBA" id="ARBA00012782"/>
    </source>
</evidence>
<dbReference type="PANTHER" id="PTHR11113:SF2">
    <property type="entry name" value="ADENINE DEAMINASE"/>
    <property type="match status" value="1"/>
</dbReference>
<dbReference type="SUPFAM" id="SSF51556">
    <property type="entry name" value="Metallo-dependent hydrolases"/>
    <property type="match status" value="1"/>
</dbReference>
<dbReference type="EC" id="3.5.4.2" evidence="2"/>
<evidence type="ECO:0000259" key="6">
    <source>
        <dbReference type="Pfam" id="PF13382"/>
    </source>
</evidence>
<evidence type="ECO:0000259" key="5">
    <source>
        <dbReference type="Pfam" id="PF01979"/>
    </source>
</evidence>
<proteinExistence type="inferred from homology"/>
<dbReference type="Gene3D" id="2.30.40.10">
    <property type="entry name" value="Urease, subunit C, domain 1"/>
    <property type="match status" value="1"/>
</dbReference>
<sequence length="595" mass="62384">MKSFIPAEDQARRLLAVALGGEDADLAVVNARMVNVYTGEILDGSQIAVSEKWIAYVGRDASASIGPRTQVLDAGGKIVIPGLIEGHTHLVWLASVSEYLRYLVPGGTTTVISETLEAYPVAGVEGVVDVLASFADQPIKLFGTAPAMVSVSRATAGIADRDLALLVSREDVLGLGESYWQALMQQPDSLLPAYAAVRGQRKTLEGHSAGASEKKLNAYVAAGISSCHEPISAPDVLDRIRLGLHVMIREGSIRRDLAAISKITGTGVDTRRLILSTDGVAPDDLIARGGLDHVLQKAIDCGFDPVAAVQMATLNVAEHFGIDGMTGGIAPGRCADMLVLPDLGTIDPQWVISNGRVVAEGGHMLVAPRVHAYSAQSRTTVHLDAAMDPGRFAIPAPGHPSTASVRVIDMVSDLVTRAAAFDMPVVDGRIPCDPARDILKAAAIDRTRRPGRTFTGLIHGFGLARGALAASSAWDTCDIIVVGTDDTDMALAVNRISDMQGGAVLCDGGRVVQEIPMPVLGVISDLPMETLAGRLADLKAAVRERGCPFPDPLLSLIALTGAAIPFFRICEEGLVDLKTGRTAGCLSDPASVDSG</sequence>
<dbReference type="InterPro" id="IPR032466">
    <property type="entry name" value="Metal_Hydrolase"/>
</dbReference>
<dbReference type="OrthoDB" id="9775607at2"/>
<evidence type="ECO:0000313" key="8">
    <source>
        <dbReference type="Proteomes" id="UP000427906"/>
    </source>
</evidence>
<comment type="similarity">
    <text evidence="1">Belongs to the metallo-dependent hydrolases superfamily. Adenine deaminase family.</text>
</comment>
<accession>A0A5K7YCS4</accession>
<dbReference type="InterPro" id="IPR011059">
    <property type="entry name" value="Metal-dep_hydrolase_composite"/>
</dbReference>
<protein>
    <recommendedName>
        <fullName evidence="2">adenine deaminase</fullName>
        <ecNumber evidence="2">3.5.4.2</ecNumber>
    </recommendedName>
</protein>
<gene>
    <name evidence="7" type="primary">ade_1</name>
    <name evidence="7" type="ORF">DSCA_01450</name>
</gene>
<dbReference type="PANTHER" id="PTHR11113">
    <property type="entry name" value="N-ACETYLGLUCOSAMINE-6-PHOSPHATE DEACETYLASE"/>
    <property type="match status" value="1"/>
</dbReference>